<organism evidence="1 2">
    <name type="scientific">Persea americana</name>
    <name type="common">Avocado</name>
    <dbReference type="NCBI Taxonomy" id="3435"/>
    <lineage>
        <taxon>Eukaryota</taxon>
        <taxon>Viridiplantae</taxon>
        <taxon>Streptophyta</taxon>
        <taxon>Embryophyta</taxon>
        <taxon>Tracheophyta</taxon>
        <taxon>Spermatophyta</taxon>
        <taxon>Magnoliopsida</taxon>
        <taxon>Magnoliidae</taxon>
        <taxon>Laurales</taxon>
        <taxon>Lauraceae</taxon>
        <taxon>Persea</taxon>
    </lineage>
</organism>
<accession>A0ACC2KDJ8</accession>
<evidence type="ECO:0000313" key="1">
    <source>
        <dbReference type="EMBL" id="KAJ8619239.1"/>
    </source>
</evidence>
<sequence>MAAGGNPISVGILGCAEIAKKVARAISLAPNATLSAVGSRTVEKAKRFAAENGFPETVKIYGSYEAVLDDPQVDAVYVPLPTSLHVRWAVEAAEKKKHVLLEKPTALHVGELDRILQVCDSNGVQFMDGTMWMHHPRTHKMREMLSNPSLFGQIKSVHSIFSFGGGSDFLENDIRVKPDLDGLGALGDVGWYCIRSILWAVDYELPKTVTALRGPVLNKSGVILSCASSLLWEDGKVATFQCSFLANLVMDVTVVGTKGTLHLNDFVIPFGETSASFTFATESGFTELVTGWKPLPSEHIVETDLPQEALMVKEFATLVGGIRDSALKPDKKWPTISRKTQLVARAISLAPNANLSALGSRTPEKAKRFAAENGFPETVKTYGSYEAVLDDPNVDAVYVPLPTALHLRWAVEKKKHVLLERPTAMRVGELDQILQA</sequence>
<protein>
    <submittedName>
        <fullName evidence="1">Uncharacterized protein</fullName>
    </submittedName>
</protein>
<evidence type="ECO:0000313" key="2">
    <source>
        <dbReference type="Proteomes" id="UP001234297"/>
    </source>
</evidence>
<dbReference type="EMBL" id="CM056812">
    <property type="protein sequence ID" value="KAJ8619239.1"/>
    <property type="molecule type" value="Genomic_DNA"/>
</dbReference>
<name>A0ACC2KDJ8_PERAE</name>
<gene>
    <name evidence="1" type="ORF">MRB53_015425</name>
</gene>
<comment type="caution">
    <text evidence="1">The sequence shown here is derived from an EMBL/GenBank/DDBJ whole genome shotgun (WGS) entry which is preliminary data.</text>
</comment>
<dbReference type="Proteomes" id="UP001234297">
    <property type="component" value="Chromosome 4"/>
</dbReference>
<proteinExistence type="predicted"/>
<keyword evidence="2" id="KW-1185">Reference proteome</keyword>
<reference evidence="1 2" key="1">
    <citation type="journal article" date="2022" name="Hortic Res">
        <title>A haplotype resolved chromosomal level avocado genome allows analysis of novel avocado genes.</title>
        <authorList>
            <person name="Nath O."/>
            <person name="Fletcher S.J."/>
            <person name="Hayward A."/>
            <person name="Shaw L.M."/>
            <person name="Masouleh A.K."/>
            <person name="Furtado A."/>
            <person name="Henry R.J."/>
            <person name="Mitter N."/>
        </authorList>
    </citation>
    <scope>NUCLEOTIDE SEQUENCE [LARGE SCALE GENOMIC DNA]</scope>
    <source>
        <strain evidence="2">cv. Hass</strain>
    </source>
</reference>